<protein>
    <submittedName>
        <fullName evidence="7">Helix-turn-helix domain-containing protein</fullName>
    </submittedName>
</protein>
<dbReference type="Pfam" id="PF01381">
    <property type="entry name" value="HTH_3"/>
    <property type="match status" value="1"/>
</dbReference>
<organism evidence="7 8">
    <name type="scientific">Tumebacillus lipolyticus</name>
    <dbReference type="NCBI Taxonomy" id="1280370"/>
    <lineage>
        <taxon>Bacteria</taxon>
        <taxon>Bacillati</taxon>
        <taxon>Bacillota</taxon>
        <taxon>Bacilli</taxon>
        <taxon>Bacillales</taxon>
        <taxon>Alicyclobacillaceae</taxon>
        <taxon>Tumebacillus</taxon>
    </lineage>
</organism>
<comment type="similarity">
    <text evidence="5">Belongs to the Rap family.</text>
</comment>
<dbReference type="EMBL" id="JBHUIO010000005">
    <property type="protein sequence ID" value="MFD2170163.1"/>
    <property type="molecule type" value="Genomic_DNA"/>
</dbReference>
<gene>
    <name evidence="7" type="ORF">ACFSOY_09155</name>
</gene>
<dbReference type="InterPro" id="IPR001387">
    <property type="entry name" value="Cro/C1-type_HTH"/>
</dbReference>
<reference evidence="8" key="1">
    <citation type="journal article" date="2019" name="Int. J. Syst. Evol. Microbiol.">
        <title>The Global Catalogue of Microorganisms (GCM) 10K type strain sequencing project: providing services to taxonomists for standard genome sequencing and annotation.</title>
        <authorList>
            <consortium name="The Broad Institute Genomics Platform"/>
            <consortium name="The Broad Institute Genome Sequencing Center for Infectious Disease"/>
            <person name="Wu L."/>
            <person name="Ma J."/>
        </authorList>
    </citation>
    <scope>NUCLEOTIDE SEQUENCE [LARGE SCALE GENOMIC DNA]</scope>
    <source>
        <strain evidence="8">CGMCC 1.13574</strain>
    </source>
</reference>
<dbReference type="SMART" id="SM00530">
    <property type="entry name" value="HTH_XRE"/>
    <property type="match status" value="1"/>
</dbReference>
<dbReference type="InterPro" id="IPR019734">
    <property type="entry name" value="TPR_rpt"/>
</dbReference>
<dbReference type="PANTHER" id="PTHR46630:SF1">
    <property type="entry name" value="TETRATRICOPEPTIDE REPEAT PROTEIN 29"/>
    <property type="match status" value="1"/>
</dbReference>
<dbReference type="InterPro" id="IPR051476">
    <property type="entry name" value="Bac_ResReg_Asp_Phosphatase"/>
</dbReference>
<evidence type="ECO:0000313" key="7">
    <source>
        <dbReference type="EMBL" id="MFD2170163.1"/>
    </source>
</evidence>
<dbReference type="InterPro" id="IPR011990">
    <property type="entry name" value="TPR-like_helical_dom_sf"/>
</dbReference>
<dbReference type="Pfam" id="PF13174">
    <property type="entry name" value="TPR_6"/>
    <property type="match status" value="1"/>
</dbReference>
<evidence type="ECO:0000313" key="8">
    <source>
        <dbReference type="Proteomes" id="UP001597343"/>
    </source>
</evidence>
<dbReference type="InterPro" id="IPR010982">
    <property type="entry name" value="Lambda_DNA-bd_dom_sf"/>
</dbReference>
<keyword evidence="2" id="KW-0963">Cytoplasm</keyword>
<dbReference type="CDD" id="cd00093">
    <property type="entry name" value="HTH_XRE"/>
    <property type="match status" value="1"/>
</dbReference>
<keyword evidence="4" id="KW-0802">TPR repeat</keyword>
<comment type="caution">
    <text evidence="7">The sequence shown here is derived from an EMBL/GenBank/DDBJ whole genome shotgun (WGS) entry which is preliminary data.</text>
</comment>
<evidence type="ECO:0000256" key="2">
    <source>
        <dbReference type="ARBA" id="ARBA00022490"/>
    </source>
</evidence>
<keyword evidence="3" id="KW-0677">Repeat</keyword>
<accession>A0ABW4ZWP7</accession>
<dbReference type="SUPFAM" id="SSF48452">
    <property type="entry name" value="TPR-like"/>
    <property type="match status" value="2"/>
</dbReference>
<evidence type="ECO:0000256" key="3">
    <source>
        <dbReference type="ARBA" id="ARBA00022737"/>
    </source>
</evidence>
<feature type="domain" description="HTH cro/C1-type" evidence="6">
    <location>
        <begin position="11"/>
        <end position="64"/>
    </location>
</feature>
<dbReference type="Proteomes" id="UP001597343">
    <property type="component" value="Unassembled WGS sequence"/>
</dbReference>
<proteinExistence type="inferred from homology"/>
<dbReference type="PROSITE" id="PS50943">
    <property type="entry name" value="HTH_CROC1"/>
    <property type="match status" value="1"/>
</dbReference>
<evidence type="ECO:0000256" key="4">
    <source>
        <dbReference type="ARBA" id="ARBA00022803"/>
    </source>
</evidence>
<dbReference type="Pfam" id="PF13181">
    <property type="entry name" value="TPR_8"/>
    <property type="match status" value="1"/>
</dbReference>
<evidence type="ECO:0000256" key="1">
    <source>
        <dbReference type="ARBA" id="ARBA00004496"/>
    </source>
</evidence>
<dbReference type="Gene3D" id="1.10.260.40">
    <property type="entry name" value="lambda repressor-like DNA-binding domains"/>
    <property type="match status" value="1"/>
</dbReference>
<name>A0ABW4ZWP7_9BACL</name>
<dbReference type="Pfam" id="PF13176">
    <property type="entry name" value="TPR_7"/>
    <property type="match status" value="1"/>
</dbReference>
<dbReference type="SUPFAM" id="SSF47413">
    <property type="entry name" value="lambda repressor-like DNA-binding domains"/>
    <property type="match status" value="1"/>
</dbReference>
<dbReference type="RefSeq" id="WP_386046791.1">
    <property type="nucleotide sequence ID" value="NZ_JBHUIO010000005.1"/>
</dbReference>
<keyword evidence="8" id="KW-1185">Reference proteome</keyword>
<dbReference type="SMART" id="SM00028">
    <property type="entry name" value="TPR"/>
    <property type="match status" value="4"/>
</dbReference>
<sequence>MNTHLSLGQKIKQIRMKKGVTQIELARGLCTPSMISQIESDRARPSYKILFAISERLDVPLEHLLKDVNLDLEHTSKFKMAISMVRAGEYQTAIPFLQELLDQPQARIPTVQVRLELANCLLKMGFATDAIPHLNDVQGWASARQDHSILVTSLIQIGLAYKQKNEYSVALFHVQRALDVLEKMEEIEPVLRAKALTALASIYEETGMATDAARSYEEALLLNRGGIEERGATFLRLAETYHRIKNYEKADEYATKAFTLIDELLHLEQQQEWKHRLVMLNRKRENWKGSITDLLSMAEGYEAEGKKEKAGIVYTDIALICSENDELDESWAFAEKARMLLPPTHPAMGRVHRVLAFVYWGRNDADRGQKHFENAAIILERHGKFTELEAVTLQMCHHLKQTGQHNEAFTRLEQFHTLMKKRMAQRGIVL</sequence>
<comment type="subcellular location">
    <subcellularLocation>
        <location evidence="1">Cytoplasm</location>
    </subcellularLocation>
</comment>
<dbReference type="Gene3D" id="1.25.40.10">
    <property type="entry name" value="Tetratricopeptide repeat domain"/>
    <property type="match status" value="3"/>
</dbReference>
<evidence type="ECO:0000259" key="6">
    <source>
        <dbReference type="PROSITE" id="PS50943"/>
    </source>
</evidence>
<evidence type="ECO:0000256" key="5">
    <source>
        <dbReference type="ARBA" id="ARBA00038253"/>
    </source>
</evidence>
<dbReference type="PANTHER" id="PTHR46630">
    <property type="entry name" value="TETRATRICOPEPTIDE REPEAT PROTEIN 29"/>
    <property type="match status" value="1"/>
</dbReference>